<evidence type="ECO:0000256" key="1">
    <source>
        <dbReference type="SAM" id="SignalP"/>
    </source>
</evidence>
<reference evidence="3 4" key="1">
    <citation type="journal article" date="2016" name="C (Basel)">
        <title>Selective Growth of and Electricity Production by Marine Exoelectrogenic Bacteria in Self-Aggregated Hydrogel of Microbially Reduced Graphene Oxide.</title>
        <authorList>
            <person name="Yoshida N."/>
            <person name="Goto Y."/>
            <person name="Miyata Y."/>
        </authorList>
    </citation>
    <scope>NUCLEOTIDE SEQUENCE [LARGE SCALE GENOMIC DNA]</scope>
    <source>
        <strain evidence="3 4">NIT-T3</strain>
    </source>
</reference>
<feature type="signal peptide" evidence="1">
    <location>
        <begin position="1"/>
        <end position="21"/>
    </location>
</feature>
<dbReference type="Proteomes" id="UP001319827">
    <property type="component" value="Chromosome"/>
</dbReference>
<dbReference type="Pfam" id="PF01476">
    <property type="entry name" value="LysM"/>
    <property type="match status" value="1"/>
</dbReference>
<dbReference type="SMART" id="SM00257">
    <property type="entry name" value="LysM"/>
    <property type="match status" value="1"/>
</dbReference>
<dbReference type="RefSeq" id="WP_221249740.1">
    <property type="nucleotide sequence ID" value="NZ_AP024355.1"/>
</dbReference>
<gene>
    <name evidence="3" type="ORF">DESUT3_34300</name>
</gene>
<feature type="domain" description="LysM" evidence="2">
    <location>
        <begin position="26"/>
        <end position="74"/>
    </location>
</feature>
<dbReference type="EMBL" id="AP024355">
    <property type="protein sequence ID" value="BCR06361.1"/>
    <property type="molecule type" value="Genomic_DNA"/>
</dbReference>
<dbReference type="PANTHER" id="PTHR34700:SF4">
    <property type="entry name" value="PHAGE-LIKE ELEMENT PBSX PROTEIN XKDP"/>
    <property type="match status" value="1"/>
</dbReference>
<evidence type="ECO:0000259" key="2">
    <source>
        <dbReference type="PROSITE" id="PS51782"/>
    </source>
</evidence>
<keyword evidence="4" id="KW-1185">Reference proteome</keyword>
<proteinExistence type="predicted"/>
<organism evidence="3 4">
    <name type="scientific">Desulfuromonas versatilis</name>
    <dbReference type="NCBI Taxonomy" id="2802975"/>
    <lineage>
        <taxon>Bacteria</taxon>
        <taxon>Pseudomonadati</taxon>
        <taxon>Thermodesulfobacteriota</taxon>
        <taxon>Desulfuromonadia</taxon>
        <taxon>Desulfuromonadales</taxon>
        <taxon>Desulfuromonadaceae</taxon>
        <taxon>Desulfuromonas</taxon>
    </lineage>
</organism>
<dbReference type="Gene3D" id="3.10.350.10">
    <property type="entry name" value="LysM domain"/>
    <property type="match status" value="1"/>
</dbReference>
<dbReference type="InterPro" id="IPR018392">
    <property type="entry name" value="LysM"/>
</dbReference>
<protein>
    <submittedName>
        <fullName evidence="3">Peptidoglycan-binding protein LysM</fullName>
    </submittedName>
</protein>
<dbReference type="InterPro" id="IPR052196">
    <property type="entry name" value="Bact_Kbp"/>
</dbReference>
<dbReference type="PANTHER" id="PTHR34700">
    <property type="entry name" value="POTASSIUM BINDING PROTEIN KBP"/>
    <property type="match status" value="1"/>
</dbReference>
<feature type="chain" id="PRO_5046883653" evidence="1">
    <location>
        <begin position="22"/>
        <end position="332"/>
    </location>
</feature>
<name>A0ABM8HWH5_9BACT</name>
<evidence type="ECO:0000313" key="3">
    <source>
        <dbReference type="EMBL" id="BCR06361.1"/>
    </source>
</evidence>
<sequence length="332" mass="35444">MIIRKAAILTCILLLPLSALAGEAARIYTIKKGDTLWGISERFLADPYYWPNLWSHNPKVGNPHLIYPGQQIAVVDGRIEFLPVSGEVPAAAPLSVQEAEPLARDSITIKALGAGNGFISSDELGATGTLIDTVDNRIMIGTGDKVFLKMGDLAGTRSGDIFSLFDIGRPVEHPLSGELVGYQVAELGTLQVVETSPSVATAVVTSALREIQRGARIRPYSPPRLEISLKKAAMPLQGTLVSALNGQLALGQYDVIYLDLGSRDGLEVGNLLYISRPRQATELALQGDEIVLPDILLGSAVVTETFGSTATALVLKSADALFRGDRVFTVPE</sequence>
<reference evidence="3 4" key="2">
    <citation type="journal article" date="2021" name="Int. J. Syst. Evol. Microbiol.">
        <title>Isolation and Polyphasic Characterization of Desulfuromonas versatilis sp. Nov., an Electrogenic Bacteria Capable of Versatile Metabolism Isolated from a Graphene Oxide-Reducing Enrichment Culture.</title>
        <authorList>
            <person name="Xie L."/>
            <person name="Yoshida N."/>
            <person name="Ishii S."/>
            <person name="Meng L."/>
        </authorList>
    </citation>
    <scope>NUCLEOTIDE SEQUENCE [LARGE SCALE GENOMIC DNA]</scope>
    <source>
        <strain evidence="3 4">NIT-T3</strain>
    </source>
</reference>
<evidence type="ECO:0000313" key="4">
    <source>
        <dbReference type="Proteomes" id="UP001319827"/>
    </source>
</evidence>
<dbReference type="InterPro" id="IPR036779">
    <property type="entry name" value="LysM_dom_sf"/>
</dbReference>
<dbReference type="CDD" id="cd00118">
    <property type="entry name" value="LysM"/>
    <property type="match status" value="1"/>
</dbReference>
<keyword evidence="1" id="KW-0732">Signal</keyword>
<dbReference type="SUPFAM" id="SSF54106">
    <property type="entry name" value="LysM domain"/>
    <property type="match status" value="1"/>
</dbReference>
<accession>A0ABM8HWH5</accession>
<dbReference type="PROSITE" id="PS51782">
    <property type="entry name" value="LYSM"/>
    <property type="match status" value="1"/>
</dbReference>